<proteinExistence type="predicted"/>
<name>A0A0F9N9U2_9ZZZZ</name>
<evidence type="ECO:0008006" key="2">
    <source>
        <dbReference type="Google" id="ProtNLM"/>
    </source>
</evidence>
<dbReference type="EMBL" id="LAZR01004424">
    <property type="protein sequence ID" value="KKN08717.1"/>
    <property type="molecule type" value="Genomic_DNA"/>
</dbReference>
<sequence length="400" mass="45683">VEVRPNPGGKGFVTALGGKWGWSGSGRAFVPQLVMYAGPADYHNKPKKIDADIETYLVGHGFNGFHTIVCCRWFDINEERSTRIKGPAPNPDPRTFEALELLIGKVHSAGGMVHIWAWGDESRRQTPVRLGGKNGLADLRLQRYIAARLGPIPGWTMGYGYDLDEWVARKDLDIWHRHMHAQLGWPHLLGGRSVGPNRYRRGAKFPQIYEGLDYSGYEQHQPTYEAYVAALAARPKRPSFSEDRFRVRKPSPYPKKDYTEELTRRGLWHSTMAGGVANIWGKYVRRGQKTTFQPYDHPEWIKTNALFFKGRFVKDMIRDNQITDGVCLRRPTGEHFVFYKEGAESIRMDLSKMPGSRRAVAVDALKPYREIDLGELRPENQTWKAPQKSDWAVAVGEFRK</sequence>
<accession>A0A0F9N9U2</accession>
<dbReference type="AlphaFoldDB" id="A0A0F9N9U2"/>
<evidence type="ECO:0000313" key="1">
    <source>
        <dbReference type="EMBL" id="KKN08717.1"/>
    </source>
</evidence>
<reference evidence="1" key="1">
    <citation type="journal article" date="2015" name="Nature">
        <title>Complex archaea that bridge the gap between prokaryotes and eukaryotes.</title>
        <authorList>
            <person name="Spang A."/>
            <person name="Saw J.H."/>
            <person name="Jorgensen S.L."/>
            <person name="Zaremba-Niedzwiedzka K."/>
            <person name="Martijn J."/>
            <person name="Lind A.E."/>
            <person name="van Eijk R."/>
            <person name="Schleper C."/>
            <person name="Guy L."/>
            <person name="Ettema T.J."/>
        </authorList>
    </citation>
    <scope>NUCLEOTIDE SEQUENCE</scope>
</reference>
<dbReference type="Gene3D" id="3.20.20.80">
    <property type="entry name" value="Glycosidases"/>
    <property type="match status" value="1"/>
</dbReference>
<feature type="non-terminal residue" evidence="1">
    <location>
        <position position="1"/>
    </location>
</feature>
<gene>
    <name evidence="1" type="ORF">LCGC14_1053840</name>
</gene>
<organism evidence="1">
    <name type="scientific">marine sediment metagenome</name>
    <dbReference type="NCBI Taxonomy" id="412755"/>
    <lineage>
        <taxon>unclassified sequences</taxon>
        <taxon>metagenomes</taxon>
        <taxon>ecological metagenomes</taxon>
    </lineage>
</organism>
<comment type="caution">
    <text evidence="1">The sequence shown here is derived from an EMBL/GenBank/DDBJ whole genome shotgun (WGS) entry which is preliminary data.</text>
</comment>
<protein>
    <recommendedName>
        <fullName evidence="2">DUF4038 domain-containing protein</fullName>
    </recommendedName>
</protein>